<name>A0A127MRE7_9PSED</name>
<dbReference type="GO" id="GO:0003677">
    <property type="term" value="F:DNA binding"/>
    <property type="evidence" value="ECO:0007669"/>
    <property type="project" value="UniProtKB-KW"/>
</dbReference>
<reference evidence="3 5" key="1">
    <citation type="submission" date="2016-05" db="EMBL/GenBank/DDBJ databases">
        <title>Genome Sequence of Pseudomonas citronellolis Strain SJTE-3, an Estrogens and Persistent Organic Pollutants degradation strain.</title>
        <authorList>
            <person name="Liang R."/>
        </authorList>
    </citation>
    <scope>NUCLEOTIDE SEQUENCE [LARGE SCALE GENOMIC DNA]</scope>
    <source>
        <strain evidence="3 5">SJTE-3</strain>
    </source>
</reference>
<gene>
    <name evidence="3" type="ORF">A9C11_18725</name>
    <name evidence="4" type="ORF">P3W55_01200</name>
</gene>
<dbReference type="RefSeq" id="WP_009619450.1">
    <property type="nucleotide sequence ID" value="NZ_BDGS01000001.1"/>
</dbReference>
<dbReference type="EMBL" id="JARJLR010000026">
    <property type="protein sequence ID" value="MDF3840322.1"/>
    <property type="molecule type" value="Genomic_DNA"/>
</dbReference>
<dbReference type="SMART" id="SM00530">
    <property type="entry name" value="HTH_XRE"/>
    <property type="match status" value="1"/>
</dbReference>
<dbReference type="GeneID" id="72995564"/>
<dbReference type="InterPro" id="IPR050807">
    <property type="entry name" value="TransReg_Diox_bact_type"/>
</dbReference>
<proteinExistence type="predicted"/>
<sequence>MKGRSVVHEVGAAIANRRRAKGLTQAQIAEGIGVEKETISRMENGVISPTLQRLGQIAEILECPLSDLFRKDSIDVAEQAEAIGDLLQGLAESERALVVNLIGEIVKVLKGRRSH</sequence>
<evidence type="ECO:0000313" key="4">
    <source>
        <dbReference type="EMBL" id="MDF3840322.1"/>
    </source>
</evidence>
<dbReference type="InterPro" id="IPR001387">
    <property type="entry name" value="Cro/C1-type_HTH"/>
</dbReference>
<keyword evidence="1" id="KW-0238">DNA-binding</keyword>
<protein>
    <submittedName>
        <fullName evidence="3 4">Transcriptional regulator</fullName>
    </submittedName>
</protein>
<dbReference type="CDD" id="cd00093">
    <property type="entry name" value="HTH_XRE"/>
    <property type="match status" value="1"/>
</dbReference>
<dbReference type="AlphaFoldDB" id="A0A127MRE7"/>
<feature type="domain" description="HTH cro/C1-type" evidence="2">
    <location>
        <begin position="14"/>
        <end position="68"/>
    </location>
</feature>
<dbReference type="Proteomes" id="UP000077748">
    <property type="component" value="Chromosome"/>
</dbReference>
<evidence type="ECO:0000313" key="5">
    <source>
        <dbReference type="Proteomes" id="UP000077748"/>
    </source>
</evidence>
<dbReference type="GO" id="GO:0003700">
    <property type="term" value="F:DNA-binding transcription factor activity"/>
    <property type="evidence" value="ECO:0007669"/>
    <property type="project" value="TreeGrafter"/>
</dbReference>
<dbReference type="PANTHER" id="PTHR46797:SF1">
    <property type="entry name" value="METHYLPHOSPHONATE SYNTHASE"/>
    <property type="match status" value="1"/>
</dbReference>
<dbReference type="Pfam" id="PF01381">
    <property type="entry name" value="HTH_3"/>
    <property type="match status" value="1"/>
</dbReference>
<dbReference type="SUPFAM" id="SSF47413">
    <property type="entry name" value="lambda repressor-like DNA-binding domains"/>
    <property type="match status" value="1"/>
</dbReference>
<organism evidence="3 5">
    <name type="scientific">Pseudomonas citronellolis</name>
    <dbReference type="NCBI Taxonomy" id="53408"/>
    <lineage>
        <taxon>Bacteria</taxon>
        <taxon>Pseudomonadati</taxon>
        <taxon>Pseudomonadota</taxon>
        <taxon>Gammaproteobacteria</taxon>
        <taxon>Pseudomonadales</taxon>
        <taxon>Pseudomonadaceae</taxon>
        <taxon>Pseudomonas</taxon>
    </lineage>
</organism>
<dbReference type="PROSITE" id="PS50943">
    <property type="entry name" value="HTH_CROC1"/>
    <property type="match status" value="1"/>
</dbReference>
<dbReference type="Gene3D" id="1.10.260.40">
    <property type="entry name" value="lambda repressor-like DNA-binding domains"/>
    <property type="match status" value="1"/>
</dbReference>
<dbReference type="Proteomes" id="UP001220662">
    <property type="component" value="Unassembled WGS sequence"/>
</dbReference>
<evidence type="ECO:0000259" key="2">
    <source>
        <dbReference type="PROSITE" id="PS50943"/>
    </source>
</evidence>
<accession>A0A127MRE7</accession>
<dbReference type="KEGG" id="pcq:PcP3B5_24350"/>
<dbReference type="InterPro" id="IPR010982">
    <property type="entry name" value="Lambda_DNA-bd_dom_sf"/>
</dbReference>
<dbReference type="GO" id="GO:0005829">
    <property type="term" value="C:cytosol"/>
    <property type="evidence" value="ECO:0007669"/>
    <property type="project" value="TreeGrafter"/>
</dbReference>
<evidence type="ECO:0000313" key="3">
    <source>
        <dbReference type="EMBL" id="ANI15878.1"/>
    </source>
</evidence>
<reference evidence="4" key="2">
    <citation type="submission" date="2023-03" db="EMBL/GenBank/DDBJ databases">
        <title>Draft assemblies of triclosan tolerant bacteria isolated from returned activated sludge.</title>
        <authorList>
            <person name="Van Hamelsveld S."/>
        </authorList>
    </citation>
    <scope>NUCLEOTIDE SEQUENCE</scope>
    <source>
        <strain evidence="4">GW210015_S63</strain>
    </source>
</reference>
<evidence type="ECO:0000256" key="1">
    <source>
        <dbReference type="ARBA" id="ARBA00023125"/>
    </source>
</evidence>
<dbReference type="PANTHER" id="PTHR46797">
    <property type="entry name" value="HTH-TYPE TRANSCRIPTIONAL REGULATOR"/>
    <property type="match status" value="1"/>
</dbReference>
<dbReference type="EMBL" id="CP015878">
    <property type="protein sequence ID" value="ANI15878.1"/>
    <property type="molecule type" value="Genomic_DNA"/>
</dbReference>